<feature type="transmembrane region" description="Helical" evidence="1">
    <location>
        <begin position="72"/>
        <end position="91"/>
    </location>
</feature>
<keyword evidence="1" id="KW-0812">Transmembrane</keyword>
<dbReference type="Proteomes" id="UP000315395">
    <property type="component" value="Chromosome"/>
</dbReference>
<proteinExistence type="predicted"/>
<dbReference type="KEGG" id="orz:FNH13_06440"/>
<gene>
    <name evidence="2" type="ORF">FNH13_06440</name>
</gene>
<keyword evidence="1" id="KW-0472">Membrane</keyword>
<dbReference type="RefSeq" id="WP_143782706.1">
    <property type="nucleotide sequence ID" value="NZ_CP041616.1"/>
</dbReference>
<keyword evidence="1" id="KW-1133">Transmembrane helix</keyword>
<organism evidence="2 3">
    <name type="scientific">Ornithinimicrobium ciconiae</name>
    <dbReference type="NCBI Taxonomy" id="2594265"/>
    <lineage>
        <taxon>Bacteria</taxon>
        <taxon>Bacillati</taxon>
        <taxon>Actinomycetota</taxon>
        <taxon>Actinomycetes</taxon>
        <taxon>Micrococcales</taxon>
        <taxon>Ornithinimicrobiaceae</taxon>
        <taxon>Ornithinimicrobium</taxon>
    </lineage>
</organism>
<dbReference type="Pfam" id="PF06197">
    <property type="entry name" value="DUF998"/>
    <property type="match status" value="1"/>
</dbReference>
<feature type="transmembrane region" description="Helical" evidence="1">
    <location>
        <begin position="173"/>
        <end position="194"/>
    </location>
</feature>
<evidence type="ECO:0000313" key="2">
    <source>
        <dbReference type="EMBL" id="QDO88031.1"/>
    </source>
</evidence>
<accession>A0A516G925</accession>
<evidence type="ECO:0000313" key="3">
    <source>
        <dbReference type="Proteomes" id="UP000315395"/>
    </source>
</evidence>
<reference evidence="2 3" key="1">
    <citation type="submission" date="2019-07" db="EMBL/GenBank/DDBJ databases">
        <title>complete genome sequencing of Ornithinimicrobium sp. H23M54.</title>
        <authorList>
            <person name="Bae J.-W."/>
            <person name="Lee S.-Y."/>
        </authorList>
    </citation>
    <scope>NUCLEOTIDE SEQUENCE [LARGE SCALE GENOMIC DNA]</scope>
    <source>
        <strain evidence="2 3">H23M54</strain>
    </source>
</reference>
<dbReference type="AlphaFoldDB" id="A0A516G925"/>
<protein>
    <submittedName>
        <fullName evidence="2">DUF998 domain-containing protein</fullName>
    </submittedName>
</protein>
<dbReference type="EMBL" id="CP041616">
    <property type="protein sequence ID" value="QDO88031.1"/>
    <property type="molecule type" value="Genomic_DNA"/>
</dbReference>
<sequence length="195" mass="20417">MPYWVGALGAVLFVIVFLLDGMTRPGYSPSRHTVSALALGPRGWLQRANFVVCGAAITGSAITLLTSGDHRMLGLVLTMFGLGLVVSVVPMDPMRGYPPGTPERDPAEFSTAHAVHDGAGMVVFFALPVIAAVSAFALPGIAWTVGGLLVALVLLVGLSAFDRTWREDSPTTGTAQRSALVPGLLWVALVFLAFA</sequence>
<feature type="transmembrane region" description="Helical" evidence="1">
    <location>
        <begin position="46"/>
        <end position="65"/>
    </location>
</feature>
<feature type="transmembrane region" description="Helical" evidence="1">
    <location>
        <begin position="111"/>
        <end position="133"/>
    </location>
</feature>
<keyword evidence="3" id="KW-1185">Reference proteome</keyword>
<dbReference type="InterPro" id="IPR009339">
    <property type="entry name" value="DUF998"/>
</dbReference>
<feature type="transmembrane region" description="Helical" evidence="1">
    <location>
        <begin position="140"/>
        <end position="161"/>
    </location>
</feature>
<dbReference type="OrthoDB" id="8159487at2"/>
<name>A0A516G925_9MICO</name>
<evidence type="ECO:0000256" key="1">
    <source>
        <dbReference type="SAM" id="Phobius"/>
    </source>
</evidence>